<proteinExistence type="predicted"/>
<evidence type="ECO:0000256" key="1">
    <source>
        <dbReference type="SAM" id="MobiDB-lite"/>
    </source>
</evidence>
<name>M2LF05_BAUPA</name>
<reference evidence="2 3" key="1">
    <citation type="journal article" date="2012" name="PLoS Pathog.">
        <title>Diverse lifestyles and strategies of plant pathogenesis encoded in the genomes of eighteen Dothideomycetes fungi.</title>
        <authorList>
            <person name="Ohm R.A."/>
            <person name="Feau N."/>
            <person name="Henrissat B."/>
            <person name="Schoch C.L."/>
            <person name="Horwitz B.A."/>
            <person name="Barry K.W."/>
            <person name="Condon B.J."/>
            <person name="Copeland A.C."/>
            <person name="Dhillon B."/>
            <person name="Glaser F."/>
            <person name="Hesse C.N."/>
            <person name="Kosti I."/>
            <person name="LaButti K."/>
            <person name="Lindquist E.A."/>
            <person name="Lucas S."/>
            <person name="Salamov A.A."/>
            <person name="Bradshaw R.E."/>
            <person name="Ciuffetti L."/>
            <person name="Hamelin R.C."/>
            <person name="Kema G.H.J."/>
            <person name="Lawrence C."/>
            <person name="Scott J.A."/>
            <person name="Spatafora J.W."/>
            <person name="Turgeon B.G."/>
            <person name="de Wit P.J.G.M."/>
            <person name="Zhong S."/>
            <person name="Goodwin S.B."/>
            <person name="Grigoriev I.V."/>
        </authorList>
    </citation>
    <scope>NUCLEOTIDE SEQUENCE [LARGE SCALE GENOMIC DNA]</scope>
    <source>
        <strain evidence="2 3">UAMH 10762</strain>
    </source>
</reference>
<evidence type="ECO:0000313" key="3">
    <source>
        <dbReference type="Proteomes" id="UP000011761"/>
    </source>
</evidence>
<dbReference type="AlphaFoldDB" id="M2LF05"/>
<accession>M2LF05</accession>
<dbReference type="Proteomes" id="UP000011761">
    <property type="component" value="Unassembled WGS sequence"/>
</dbReference>
<dbReference type="RefSeq" id="XP_007679769.1">
    <property type="nucleotide sequence ID" value="XM_007681579.1"/>
</dbReference>
<keyword evidence="3" id="KW-1185">Reference proteome</keyword>
<evidence type="ECO:0000313" key="2">
    <source>
        <dbReference type="EMBL" id="EMC92602.1"/>
    </source>
</evidence>
<gene>
    <name evidence="2" type="ORF">BAUCODRAFT_37489</name>
</gene>
<protein>
    <submittedName>
        <fullName evidence="2">Uncharacterized protein</fullName>
    </submittedName>
</protein>
<dbReference type="KEGG" id="bcom:BAUCODRAFT_37489"/>
<dbReference type="GeneID" id="19113252"/>
<sequence length="80" mass="8555">MEKSENSGRLFELDPWTSLPRVPYGTSSVRSYCFTVTSEGAAGVHRRGRSQPPGTLALAGSPFASSGRINGEPSLTPRVM</sequence>
<feature type="region of interest" description="Disordered" evidence="1">
    <location>
        <begin position="42"/>
        <end position="80"/>
    </location>
</feature>
<organism evidence="2 3">
    <name type="scientific">Baudoinia panamericana (strain UAMH 10762)</name>
    <name type="common">Angels' share fungus</name>
    <name type="synonym">Baudoinia compniacensis (strain UAMH 10762)</name>
    <dbReference type="NCBI Taxonomy" id="717646"/>
    <lineage>
        <taxon>Eukaryota</taxon>
        <taxon>Fungi</taxon>
        <taxon>Dikarya</taxon>
        <taxon>Ascomycota</taxon>
        <taxon>Pezizomycotina</taxon>
        <taxon>Dothideomycetes</taxon>
        <taxon>Dothideomycetidae</taxon>
        <taxon>Mycosphaerellales</taxon>
        <taxon>Teratosphaeriaceae</taxon>
        <taxon>Baudoinia</taxon>
    </lineage>
</organism>
<dbReference type="HOGENOM" id="CLU_2589351_0_0_1"/>
<dbReference type="EMBL" id="KB445561">
    <property type="protein sequence ID" value="EMC92602.1"/>
    <property type="molecule type" value="Genomic_DNA"/>
</dbReference>